<comment type="caution">
    <text evidence="5">The sequence shown here is derived from an EMBL/GenBank/DDBJ whole genome shotgun (WGS) entry which is preliminary data.</text>
</comment>
<evidence type="ECO:0000256" key="3">
    <source>
        <dbReference type="SAM" id="SignalP"/>
    </source>
</evidence>
<evidence type="ECO:0000313" key="6">
    <source>
        <dbReference type="Proteomes" id="UP000664779"/>
    </source>
</evidence>
<evidence type="ECO:0000256" key="2">
    <source>
        <dbReference type="SAM" id="MobiDB-lite"/>
    </source>
</evidence>
<feature type="compositionally biased region" description="Basic and acidic residues" evidence="2">
    <location>
        <begin position="248"/>
        <end position="306"/>
    </location>
</feature>
<protein>
    <submittedName>
        <fullName evidence="5">OmpA family protein</fullName>
    </submittedName>
</protein>
<dbReference type="EMBL" id="JAFLNF010000002">
    <property type="protein sequence ID" value="MBO0344617.1"/>
    <property type="molecule type" value="Genomic_DNA"/>
</dbReference>
<dbReference type="Proteomes" id="UP000664779">
    <property type="component" value="Unassembled WGS sequence"/>
</dbReference>
<feature type="compositionally biased region" description="Low complexity" evidence="2">
    <location>
        <begin position="203"/>
        <end position="231"/>
    </location>
</feature>
<dbReference type="PROSITE" id="PS51123">
    <property type="entry name" value="OMPA_2"/>
    <property type="match status" value="1"/>
</dbReference>
<keyword evidence="6" id="KW-1185">Reference proteome</keyword>
<dbReference type="SUPFAM" id="SSF103088">
    <property type="entry name" value="OmpA-like"/>
    <property type="match status" value="1"/>
</dbReference>
<keyword evidence="3" id="KW-0732">Signal</keyword>
<sequence length="591" mass="64043">MRALTATTVLTAAPLALTGPLTLAQAQEVVDCAATPAAEACANVTPPQEAPAPAAEQPAEQPEAAPAKAPAAEAPAAAAEQSAPAEEAAPATEPETPPAPEAPEPAAEQTPAPTAEPSTEAPAAEAAQEPAPAAALPPATEQTETAPAEKPKAEAAEEADVAPAAKPTEQNAQRKAEPAPAAKPEADAAAKPAEKPRREAKPEAAAQPKADAQPAAQTPAAPAPAASSNDQAAERKAEPANDNASETSTDRARQQQANDNRDDSRRGDNRDGKRRADNDDRRKDGRDSRDDDRRRNDRDGKRDKDQGNTLEFTLPIPNMDARIVIGTGANARVEHDDNRRLETRDSRRTVERLKNGNKRTVIDRPNGSQVITETDRDGNIIRRLRVRPNGDRFVLIDNTQIKRRERRNDRVELPPLRMEVPRERYIVDDRRPNRQSYERALTAAPVEQVERAYSLNEIRDNERLRAKLRRIDLAVNFATGSAGIPESQYDTLERLGDAIAARLEQNPDDVFLIEGHTDAVGDDISNLRLSDARAESVALALTDYFNIPPENIVIQGYGEQYLKVQTQAASVENRRVSIRRITPLLRGESNQ</sequence>
<gene>
    <name evidence="5" type="ORF">J0X15_05245</name>
</gene>
<feature type="compositionally biased region" description="Low complexity" evidence="2">
    <location>
        <begin position="104"/>
        <end position="146"/>
    </location>
</feature>
<keyword evidence="1" id="KW-0472">Membrane</keyword>
<evidence type="ECO:0000259" key="4">
    <source>
        <dbReference type="PROSITE" id="PS51123"/>
    </source>
</evidence>
<feature type="compositionally biased region" description="Low complexity" evidence="2">
    <location>
        <begin position="41"/>
        <end position="94"/>
    </location>
</feature>
<feature type="domain" description="OmpA-like" evidence="4">
    <location>
        <begin position="464"/>
        <end position="584"/>
    </location>
</feature>
<feature type="region of interest" description="Disordered" evidence="2">
    <location>
        <begin position="41"/>
        <end position="313"/>
    </location>
</feature>
<dbReference type="CDD" id="cd07185">
    <property type="entry name" value="OmpA_C-like"/>
    <property type="match status" value="1"/>
</dbReference>
<dbReference type="Gene3D" id="3.30.1330.60">
    <property type="entry name" value="OmpA-like domain"/>
    <property type="match status" value="1"/>
</dbReference>
<evidence type="ECO:0000313" key="5">
    <source>
        <dbReference type="EMBL" id="MBO0344617.1"/>
    </source>
</evidence>
<proteinExistence type="predicted"/>
<feature type="chain" id="PRO_5037728077" evidence="3">
    <location>
        <begin position="27"/>
        <end position="591"/>
    </location>
</feature>
<name>A0A939J605_9HYPH</name>
<dbReference type="GO" id="GO:0016020">
    <property type="term" value="C:membrane"/>
    <property type="evidence" value="ECO:0007669"/>
    <property type="project" value="UniProtKB-UniRule"/>
</dbReference>
<accession>A0A939J605</accession>
<organism evidence="5 6">
    <name type="scientific">Roseibium limicola</name>
    <dbReference type="NCBI Taxonomy" id="2816037"/>
    <lineage>
        <taxon>Bacteria</taxon>
        <taxon>Pseudomonadati</taxon>
        <taxon>Pseudomonadota</taxon>
        <taxon>Alphaproteobacteria</taxon>
        <taxon>Hyphomicrobiales</taxon>
        <taxon>Stappiaceae</taxon>
        <taxon>Roseibium</taxon>
    </lineage>
</organism>
<evidence type="ECO:0000256" key="1">
    <source>
        <dbReference type="PROSITE-ProRule" id="PRU00473"/>
    </source>
</evidence>
<feature type="signal peptide" evidence="3">
    <location>
        <begin position="1"/>
        <end position="26"/>
    </location>
</feature>
<dbReference type="Pfam" id="PF00691">
    <property type="entry name" value="OmpA"/>
    <property type="match status" value="1"/>
</dbReference>
<feature type="compositionally biased region" description="Basic and acidic residues" evidence="2">
    <location>
        <begin position="184"/>
        <end position="202"/>
    </location>
</feature>
<dbReference type="InterPro" id="IPR036737">
    <property type="entry name" value="OmpA-like_sf"/>
</dbReference>
<dbReference type="InterPro" id="IPR006665">
    <property type="entry name" value="OmpA-like"/>
</dbReference>
<dbReference type="RefSeq" id="WP_206938749.1">
    <property type="nucleotide sequence ID" value="NZ_JAFLNF010000002.1"/>
</dbReference>
<reference evidence="5" key="1">
    <citation type="submission" date="2021-03" db="EMBL/GenBank/DDBJ databases">
        <title>Roseibium sp. CAU 1637 isolated from Incheon.</title>
        <authorList>
            <person name="Kim W."/>
        </authorList>
    </citation>
    <scope>NUCLEOTIDE SEQUENCE</scope>
    <source>
        <strain evidence="5">CAU 1637</strain>
    </source>
</reference>
<dbReference type="AlphaFoldDB" id="A0A939J605"/>